<dbReference type="EMBL" id="CP023328">
    <property type="protein sequence ID" value="ATY67218.1"/>
    <property type="molecule type" value="Genomic_DNA"/>
</dbReference>
<protein>
    <recommendedName>
        <fullName evidence="1">DUF7832 domain-containing protein</fullName>
    </recommendedName>
</protein>
<proteinExistence type="predicted"/>
<dbReference type="Pfam" id="PF25191">
    <property type="entry name" value="DUF7832"/>
    <property type="match status" value="1"/>
</dbReference>
<evidence type="ECO:0000259" key="1">
    <source>
        <dbReference type="Pfam" id="PF25191"/>
    </source>
</evidence>
<evidence type="ECO:0000313" key="3">
    <source>
        <dbReference type="Proteomes" id="UP000323067"/>
    </source>
</evidence>
<dbReference type="VEuPathDB" id="FungiDB:CCM_09254"/>
<reference evidence="2 3" key="1">
    <citation type="journal article" date="2017" name="BMC Genomics">
        <title>Chromosome level assembly and secondary metabolite potential of the parasitic fungus Cordyceps militaris.</title>
        <authorList>
            <person name="Kramer G.J."/>
            <person name="Nodwell J.R."/>
        </authorList>
    </citation>
    <scope>NUCLEOTIDE SEQUENCE [LARGE SCALE GENOMIC DNA]</scope>
    <source>
        <strain evidence="2 3">ATCC 34164</strain>
    </source>
</reference>
<name>A0A2H4SVT3_CORMI</name>
<dbReference type="AlphaFoldDB" id="A0A2H4SVT3"/>
<sequence length="154" mass="18266">MTTVLDDAWWHRDFDFPLDLPREAGGTHVGIFFAWALLNDLHEDMHTEALNKVRARSSTGRDYLYTVCSARIETDDFTEEAQHFVRWYYTPVDDIEAMRDNFYIRDYQHTLAYGLPSIYHVCDDWVNYDLMEPVLDAAFASWRNSIWKVNGHRH</sequence>
<organism evidence="2 3">
    <name type="scientific">Cordyceps militaris</name>
    <name type="common">Caterpillar fungus</name>
    <name type="synonym">Clavaria militaris</name>
    <dbReference type="NCBI Taxonomy" id="73501"/>
    <lineage>
        <taxon>Eukaryota</taxon>
        <taxon>Fungi</taxon>
        <taxon>Dikarya</taxon>
        <taxon>Ascomycota</taxon>
        <taxon>Pezizomycotina</taxon>
        <taxon>Sordariomycetes</taxon>
        <taxon>Hypocreomycetidae</taxon>
        <taxon>Hypocreales</taxon>
        <taxon>Cordycipitaceae</taxon>
        <taxon>Cordyceps</taxon>
    </lineage>
</organism>
<dbReference type="Proteomes" id="UP000323067">
    <property type="component" value="Chromosome i"/>
</dbReference>
<dbReference type="VEuPathDB" id="FungiDB:A9K55_000351"/>
<gene>
    <name evidence="2" type="ORF">A9K55_000351</name>
</gene>
<feature type="domain" description="DUF7832" evidence="1">
    <location>
        <begin position="5"/>
        <end position="121"/>
    </location>
</feature>
<evidence type="ECO:0000313" key="2">
    <source>
        <dbReference type="EMBL" id="ATY67218.1"/>
    </source>
</evidence>
<dbReference type="InterPro" id="IPR057154">
    <property type="entry name" value="DUF7832"/>
</dbReference>
<accession>A0A2H4SVT3</accession>